<dbReference type="PANTHER" id="PTHR18919:SF165">
    <property type="entry name" value="ACETYL-COA ACETYLTRANSFERASE"/>
    <property type="match status" value="1"/>
</dbReference>
<evidence type="ECO:0000256" key="5">
    <source>
        <dbReference type="ARBA" id="ARBA00022958"/>
    </source>
</evidence>
<dbReference type="InterPro" id="IPR020610">
    <property type="entry name" value="Thiolase_AS"/>
</dbReference>
<organism evidence="11 12">
    <name type="scientific">Neodothiora populina</name>
    <dbReference type="NCBI Taxonomy" id="2781224"/>
    <lineage>
        <taxon>Eukaryota</taxon>
        <taxon>Fungi</taxon>
        <taxon>Dikarya</taxon>
        <taxon>Ascomycota</taxon>
        <taxon>Pezizomycotina</taxon>
        <taxon>Dothideomycetes</taxon>
        <taxon>Dothideomycetidae</taxon>
        <taxon>Dothideales</taxon>
        <taxon>Dothioraceae</taxon>
        <taxon>Neodothiora</taxon>
    </lineage>
</organism>
<dbReference type="NCBIfam" id="TIGR01930">
    <property type="entry name" value="AcCoA-C-Actrans"/>
    <property type="match status" value="1"/>
</dbReference>
<dbReference type="Gene3D" id="3.40.47.10">
    <property type="match status" value="1"/>
</dbReference>
<evidence type="ECO:0000256" key="2">
    <source>
        <dbReference type="ARBA" id="ARBA00010982"/>
    </source>
</evidence>
<proteinExistence type="inferred from homology"/>
<dbReference type="PROSITE" id="PS00098">
    <property type="entry name" value="THIOLASE_1"/>
    <property type="match status" value="1"/>
</dbReference>
<dbReference type="InterPro" id="IPR020616">
    <property type="entry name" value="Thiolase_N"/>
</dbReference>
<sequence>MAPPPVYIVSAARTPTGMFLGSLSSLSATQLGAHAIKAAVERSGVKPEAIEEVVFGNVLSANLGQNPARQCALGAGLEESTVCTTVNKVCASSIKAIIVAAQTILTGTADIVVAGGAESMSNTPHYLPVLRNGAKFGDQTLVDGVLKDGLTDAYKKEHMGLQGEECAAEHSFSREDQDEYCIRSYKKAQAAQQAGLFKDEIAPVEVSGGRGKPNIVVDKDDEPSNFNESKTRTLRPVFKKDGTVTAANASPLSDGAAAVVLVSEAKLKELNLKPIAKILGWGEAAHNPSKFTTAPALAMPKAMKHAGIEQSQVDAYEINEAFSVVALANMKLLGLNEDRVNINGGAVALGHALGASGARIVTTLISVLKQKDGKIGVAGICNGGGGASALVVESM</sequence>
<dbReference type="InterPro" id="IPR020615">
    <property type="entry name" value="Thiolase_acyl_enz_int_AS"/>
</dbReference>
<protein>
    <recommendedName>
        <fullName evidence="3">acetyl-CoA C-acetyltransferase</fullName>
        <ecNumber evidence="3">2.3.1.9</ecNumber>
    </recommendedName>
</protein>
<evidence type="ECO:0000256" key="3">
    <source>
        <dbReference type="ARBA" id="ARBA00012705"/>
    </source>
</evidence>
<comment type="pathway">
    <text evidence="7">Metabolic intermediate biosynthesis; (R)-mevalonate biosynthesis; (R)-mevalonate from acetyl-CoA: step 1/3.</text>
</comment>
<dbReference type="Pfam" id="PF02803">
    <property type="entry name" value="Thiolase_C"/>
    <property type="match status" value="1"/>
</dbReference>
<dbReference type="CDD" id="cd00751">
    <property type="entry name" value="thiolase"/>
    <property type="match status" value="1"/>
</dbReference>
<dbReference type="InterPro" id="IPR016039">
    <property type="entry name" value="Thiolase-like"/>
</dbReference>
<accession>A0ABR3PPY8</accession>
<dbReference type="PROSITE" id="PS00099">
    <property type="entry name" value="THIOLASE_3"/>
    <property type="match status" value="1"/>
</dbReference>
<evidence type="ECO:0000313" key="11">
    <source>
        <dbReference type="EMBL" id="KAL1311628.1"/>
    </source>
</evidence>
<evidence type="ECO:0000256" key="1">
    <source>
        <dbReference type="ARBA" id="ARBA00001958"/>
    </source>
</evidence>
<evidence type="ECO:0000256" key="8">
    <source>
        <dbReference type="RuleBase" id="RU003557"/>
    </source>
</evidence>
<comment type="similarity">
    <text evidence="2 8">Belongs to the thiolase-like superfamily. Thiolase family.</text>
</comment>
<dbReference type="SUPFAM" id="SSF53901">
    <property type="entry name" value="Thiolase-like"/>
    <property type="match status" value="2"/>
</dbReference>
<keyword evidence="4 8" id="KW-0808">Transferase</keyword>
<evidence type="ECO:0000313" key="12">
    <source>
        <dbReference type="Proteomes" id="UP001562354"/>
    </source>
</evidence>
<dbReference type="InterPro" id="IPR020617">
    <property type="entry name" value="Thiolase_C"/>
</dbReference>
<evidence type="ECO:0000259" key="9">
    <source>
        <dbReference type="Pfam" id="PF00108"/>
    </source>
</evidence>
<gene>
    <name evidence="11" type="ORF">AAFC00_001738</name>
</gene>
<dbReference type="InterPro" id="IPR002155">
    <property type="entry name" value="Thiolase"/>
</dbReference>
<dbReference type="Pfam" id="PF00108">
    <property type="entry name" value="Thiolase_N"/>
    <property type="match status" value="1"/>
</dbReference>
<keyword evidence="5" id="KW-0630">Potassium</keyword>
<dbReference type="PIRSF" id="PIRSF000429">
    <property type="entry name" value="Ac-CoA_Ac_transf"/>
    <property type="match status" value="1"/>
</dbReference>
<dbReference type="EMBL" id="JBFMKM010000001">
    <property type="protein sequence ID" value="KAL1311628.1"/>
    <property type="molecule type" value="Genomic_DNA"/>
</dbReference>
<evidence type="ECO:0000259" key="10">
    <source>
        <dbReference type="Pfam" id="PF02803"/>
    </source>
</evidence>
<dbReference type="PANTHER" id="PTHR18919">
    <property type="entry name" value="ACETYL-COA C-ACYLTRANSFERASE"/>
    <property type="match status" value="1"/>
</dbReference>
<comment type="caution">
    <text evidence="11">The sequence shown here is derived from an EMBL/GenBank/DDBJ whole genome shotgun (WGS) entry which is preliminary data.</text>
</comment>
<name>A0ABR3PPY8_9PEZI</name>
<evidence type="ECO:0000256" key="4">
    <source>
        <dbReference type="ARBA" id="ARBA00022679"/>
    </source>
</evidence>
<evidence type="ECO:0000256" key="6">
    <source>
        <dbReference type="ARBA" id="ARBA00023315"/>
    </source>
</evidence>
<dbReference type="GeneID" id="95975441"/>
<dbReference type="Proteomes" id="UP001562354">
    <property type="component" value="Unassembled WGS sequence"/>
</dbReference>
<keyword evidence="6 8" id="KW-0012">Acyltransferase</keyword>
<feature type="domain" description="Thiolase N-terminal" evidence="9">
    <location>
        <begin position="6"/>
        <end position="264"/>
    </location>
</feature>
<feature type="domain" description="Thiolase C-terminal" evidence="10">
    <location>
        <begin position="272"/>
        <end position="393"/>
    </location>
</feature>
<dbReference type="EC" id="2.3.1.9" evidence="3"/>
<comment type="cofactor">
    <cofactor evidence="1">
        <name>K(+)</name>
        <dbReference type="ChEBI" id="CHEBI:29103"/>
    </cofactor>
</comment>
<evidence type="ECO:0000256" key="7">
    <source>
        <dbReference type="ARBA" id="ARBA00037924"/>
    </source>
</evidence>
<reference evidence="11 12" key="1">
    <citation type="submission" date="2024-07" db="EMBL/GenBank/DDBJ databases">
        <title>Draft sequence of the Neodothiora populina.</title>
        <authorList>
            <person name="Drown D.D."/>
            <person name="Schuette U.S."/>
            <person name="Buechlein A.B."/>
            <person name="Rusch D.R."/>
            <person name="Winton L.W."/>
            <person name="Adams G.A."/>
        </authorList>
    </citation>
    <scope>NUCLEOTIDE SEQUENCE [LARGE SCALE GENOMIC DNA]</scope>
    <source>
        <strain evidence="11 12">CPC 39397</strain>
    </source>
</reference>
<dbReference type="RefSeq" id="XP_069204477.1">
    <property type="nucleotide sequence ID" value="XM_069340964.1"/>
</dbReference>
<keyword evidence="12" id="KW-1185">Reference proteome</keyword>